<feature type="coiled-coil region" evidence="1">
    <location>
        <begin position="325"/>
        <end position="366"/>
    </location>
</feature>
<dbReference type="PANTHER" id="PTHR18939">
    <property type="entry name" value="RIBOSOME BINDING PROTEIN-1"/>
    <property type="match status" value="1"/>
</dbReference>
<sequence>MDMDFQTGLVYVGIVVISAVAIAFISMFGTREKSYEEAIAEQRKLPDDLLSNKKDKNKEKKHKNKAGKKVKEKKEEKDDKDDKDERGEHVQFEDTPQILPPEPPVQESNKGNKKKGKLEKIKPILVNKDEPLVIVTELNSSQPPLAEANHFDLIHPKDDLELVRSQSRENIQQVTQTDGVNKSPKDTPTKSKKNNKDNKDKKKDENTRDDKQDLNTHTNASIYKETLKEVKEHQKETPVKEVRETVKEIVVQQLSNREPRKTKKKNDILAQIDGDAVNVELLMLCIQKAELSRSEIQVLTNHLLNKQQDNPLEHSEWTEGRADPVIKLKKQLAEKEKALADEHEASVALQNKLKELRAEFNSEKSRFSASIRQFEDSLSNKMTEAQTLHTRMQHILESHAAEKQGFARQIEQLQTKVNEDSAIIHKLQEDQGQTQGHLQQELMAQRKQMEVQFAQMRENENALKTQLAQKHVEVQELQNELQATCESSTAEIEMLRQQIGIMQNQLMHSEGQLQHFKDANDRLQDVARQLEESHRTHADLDHRLKNAHRHEQELQKQVNSLQAELSLAKNEANEAPSLKAELCKVTAEMMQLKSQLTITLNEAKSEAVEFEFLKTALSEKENALKKSQDELLVAQNDLQQANTTIIRMESKLSSMQKEFDIVKTEFETTDRNLKEAKNDANKRQNEMQRMQEALTSVQAELVRAHAQVRESNETVTELKALQTEIDKLKSSEIKAGDAQLQITKLQEENNRLHSQLANAIENQKQLQQQYEQQKVVSNTTGAAHTNLSAEERAQLETLKTKLTHKKEELSRLNEQVDVLKTDADKYERCIKTLEEDLETQRSKNNELRIKNWKIMEALTTAESRNNSDEKGIRVATQKIKEEQEKVTKAFLERIFPDIKISEKTHEQWLKAFETKIYATLNELNQKNSDQVRVELEKQNRNLQGMVTTYKQIIDDTESMLNKLQNHVESEETRWQSQMQQKDNELTSLRVEFKDMQARLIADKEKDHLEQNCKSAQGVTTAGELNSKEHVALEQLQEEKTRLSQELEIECNKRATLDAEVTKLRSLVETSETSLAYEKNLVTQLQQEVSQLKNEICGGCSSSEQSMLNGPPTSDSLQSEGGSRKK</sequence>
<dbReference type="GO" id="GO:0005789">
    <property type="term" value="C:endoplasmic reticulum membrane"/>
    <property type="evidence" value="ECO:0007669"/>
    <property type="project" value="TreeGrafter"/>
</dbReference>
<dbReference type="Gene3D" id="1.10.287.1490">
    <property type="match status" value="1"/>
</dbReference>
<dbReference type="OMA" id="IHKMQED"/>
<evidence type="ECO:0000313" key="5">
    <source>
        <dbReference type="Proteomes" id="UP000053097"/>
    </source>
</evidence>
<keyword evidence="3" id="KW-0472">Membrane</keyword>
<keyword evidence="3" id="KW-0812">Transmembrane</keyword>
<keyword evidence="1" id="KW-0175">Coiled coil</keyword>
<protein>
    <submittedName>
        <fullName evidence="4">Kinectin</fullName>
    </submittedName>
</protein>
<proteinExistence type="predicted"/>
<dbReference type="STRING" id="2015173.A0A026X0Q6"/>
<feature type="region of interest" description="Disordered" evidence="2">
    <location>
        <begin position="159"/>
        <end position="222"/>
    </location>
</feature>
<keyword evidence="5" id="KW-1185">Reference proteome</keyword>
<feature type="coiled-coil region" evidence="1">
    <location>
        <begin position="1025"/>
        <end position="1094"/>
    </location>
</feature>
<feature type="transmembrane region" description="Helical" evidence="3">
    <location>
        <begin position="9"/>
        <end position="29"/>
    </location>
</feature>
<dbReference type="EMBL" id="KK107054">
    <property type="protein sequence ID" value="EZA61586.1"/>
    <property type="molecule type" value="Genomic_DNA"/>
</dbReference>
<feature type="compositionally biased region" description="Basic and acidic residues" evidence="2">
    <location>
        <begin position="183"/>
        <end position="214"/>
    </location>
</feature>
<feature type="region of interest" description="Disordered" evidence="2">
    <location>
        <begin position="1101"/>
        <end position="1125"/>
    </location>
</feature>
<evidence type="ECO:0000256" key="1">
    <source>
        <dbReference type="SAM" id="Coils"/>
    </source>
</evidence>
<feature type="compositionally biased region" description="Basic and acidic residues" evidence="2">
    <location>
        <begin position="83"/>
        <end position="92"/>
    </location>
</feature>
<feature type="compositionally biased region" description="Basic and acidic residues" evidence="2">
    <location>
        <begin position="41"/>
        <end position="58"/>
    </location>
</feature>
<evidence type="ECO:0000313" key="4">
    <source>
        <dbReference type="EMBL" id="EZA61586.1"/>
    </source>
</evidence>
<dbReference type="PANTHER" id="PTHR18939:SF4">
    <property type="entry name" value="RIBOSOME-BINDING PROTEIN 1"/>
    <property type="match status" value="1"/>
</dbReference>
<feature type="coiled-coil region" evidence="1">
    <location>
        <begin position="610"/>
        <end position="850"/>
    </location>
</feature>
<feature type="compositionally biased region" description="Polar residues" evidence="2">
    <location>
        <begin position="164"/>
        <end position="180"/>
    </location>
</feature>
<feature type="region of interest" description="Disordered" evidence="2">
    <location>
        <begin position="41"/>
        <end position="125"/>
    </location>
</feature>
<evidence type="ECO:0000256" key="2">
    <source>
        <dbReference type="SAM" id="MobiDB-lite"/>
    </source>
</evidence>
<feature type="compositionally biased region" description="Basic residues" evidence="2">
    <location>
        <begin position="59"/>
        <end position="71"/>
    </location>
</feature>
<feature type="coiled-coil region" evidence="1">
    <location>
        <begin position="396"/>
        <end position="571"/>
    </location>
</feature>
<dbReference type="InterPro" id="IPR040248">
    <property type="entry name" value="RRBP1"/>
</dbReference>
<keyword evidence="3" id="KW-1133">Transmembrane helix</keyword>
<dbReference type="Proteomes" id="UP000053097">
    <property type="component" value="Unassembled WGS sequence"/>
</dbReference>
<accession>A0A026X0Q6</accession>
<reference evidence="4 5" key="1">
    <citation type="journal article" date="2014" name="Curr. Biol.">
        <title>The genome of the clonal raider ant Cerapachys biroi.</title>
        <authorList>
            <person name="Oxley P.R."/>
            <person name="Ji L."/>
            <person name="Fetter-Pruneda I."/>
            <person name="McKenzie S.K."/>
            <person name="Li C."/>
            <person name="Hu H."/>
            <person name="Zhang G."/>
            <person name="Kronauer D.J."/>
        </authorList>
    </citation>
    <scope>NUCLEOTIDE SEQUENCE [LARGE SCALE GENOMIC DNA]</scope>
</reference>
<dbReference type="AlphaFoldDB" id="A0A026X0Q6"/>
<name>A0A026X0Q6_OOCBI</name>
<gene>
    <name evidence="4" type="ORF">X777_07919</name>
</gene>
<evidence type="ECO:0000256" key="3">
    <source>
        <dbReference type="SAM" id="Phobius"/>
    </source>
</evidence>
<feature type="coiled-coil region" evidence="1">
    <location>
        <begin position="953"/>
        <end position="998"/>
    </location>
</feature>
<organism evidence="4 5">
    <name type="scientific">Ooceraea biroi</name>
    <name type="common">Clonal raider ant</name>
    <name type="synonym">Cerapachys biroi</name>
    <dbReference type="NCBI Taxonomy" id="2015173"/>
    <lineage>
        <taxon>Eukaryota</taxon>
        <taxon>Metazoa</taxon>
        <taxon>Ecdysozoa</taxon>
        <taxon>Arthropoda</taxon>
        <taxon>Hexapoda</taxon>
        <taxon>Insecta</taxon>
        <taxon>Pterygota</taxon>
        <taxon>Neoptera</taxon>
        <taxon>Endopterygota</taxon>
        <taxon>Hymenoptera</taxon>
        <taxon>Apocrita</taxon>
        <taxon>Aculeata</taxon>
        <taxon>Formicoidea</taxon>
        <taxon>Formicidae</taxon>
        <taxon>Dorylinae</taxon>
        <taxon>Ooceraea</taxon>
    </lineage>
</organism>